<feature type="region of interest" description="Disordered" evidence="6">
    <location>
        <begin position="1"/>
        <end position="40"/>
    </location>
</feature>
<evidence type="ECO:0000256" key="3">
    <source>
        <dbReference type="ARBA" id="ARBA00022692"/>
    </source>
</evidence>
<evidence type="ECO:0000256" key="4">
    <source>
        <dbReference type="ARBA" id="ARBA00022989"/>
    </source>
</evidence>
<feature type="transmembrane region" description="Helical" evidence="7">
    <location>
        <begin position="298"/>
        <end position="318"/>
    </location>
</feature>
<feature type="transmembrane region" description="Helical" evidence="7">
    <location>
        <begin position="49"/>
        <end position="69"/>
    </location>
</feature>
<name>A0ABT1VZ87_9PROT</name>
<evidence type="ECO:0000256" key="6">
    <source>
        <dbReference type="SAM" id="MobiDB-lite"/>
    </source>
</evidence>
<feature type="compositionally biased region" description="Pro residues" evidence="6">
    <location>
        <begin position="28"/>
        <end position="39"/>
    </location>
</feature>
<dbReference type="PANTHER" id="PTHR32196">
    <property type="entry name" value="ABC TRANSPORTER PERMEASE PROTEIN YPHD-RELATED-RELATED"/>
    <property type="match status" value="1"/>
</dbReference>
<proteinExistence type="predicted"/>
<evidence type="ECO:0000256" key="1">
    <source>
        <dbReference type="ARBA" id="ARBA00004651"/>
    </source>
</evidence>
<sequence>MSGIVSGMPPGHASRPAEDRQPATTAPASPPGPAAPPPRRLGAAALRQNSVYIAFALLVAFDLLVTPGFRNPTVVRSLLFEAAPVILIALGQSLAIGTRGIDLSVGSVMALSSATIGLTMDLDQGLAIGAAVAVGLLCGILNGMLVAWLRIAPLISSLALLVAARGLAQAMLGGARVDMPFDGPLSTIGQLAPGGIPAVAMFSLLAALLFSFVVRRTVPGRYALFVGASRTAAVLAGHPVRATLGFVYGVSGLLAGIAGVFATARLGAADANYIGVQFELDAIAAAVIGGTPLSGGRISTLGTVFGVLLLVVLDASFIMNNVNANYAQMLKAAFIVGALFLRRGAA</sequence>
<comment type="caution">
    <text evidence="8">The sequence shown here is derived from an EMBL/GenBank/DDBJ whole genome shotgun (WGS) entry which is preliminary data.</text>
</comment>
<accession>A0ABT1VZ87</accession>
<feature type="transmembrane region" description="Helical" evidence="7">
    <location>
        <begin position="75"/>
        <end position="96"/>
    </location>
</feature>
<keyword evidence="5 7" id="KW-0472">Membrane</keyword>
<evidence type="ECO:0000256" key="7">
    <source>
        <dbReference type="SAM" id="Phobius"/>
    </source>
</evidence>
<evidence type="ECO:0000256" key="5">
    <source>
        <dbReference type="ARBA" id="ARBA00023136"/>
    </source>
</evidence>
<evidence type="ECO:0000256" key="2">
    <source>
        <dbReference type="ARBA" id="ARBA00022475"/>
    </source>
</evidence>
<evidence type="ECO:0000313" key="8">
    <source>
        <dbReference type="EMBL" id="MCQ8241637.1"/>
    </source>
</evidence>
<feature type="transmembrane region" description="Helical" evidence="7">
    <location>
        <begin position="246"/>
        <end position="264"/>
    </location>
</feature>
<keyword evidence="3 7" id="KW-0812">Transmembrane</keyword>
<dbReference type="PANTHER" id="PTHR32196:SF19">
    <property type="entry name" value="GALACTOFURANOSE TRANSPORTER PERMEASE PROTEIN YTFT"/>
    <property type="match status" value="1"/>
</dbReference>
<keyword evidence="4 7" id="KW-1133">Transmembrane helix</keyword>
<reference evidence="8 9" key="1">
    <citation type="submission" date="2022-06" db="EMBL/GenBank/DDBJ databases">
        <title>Rhizosaccharibacter gen. nov. sp. nov. KSS12, endophytic bacteria isolated from sugarcane.</title>
        <authorList>
            <person name="Pitiwittayakul N."/>
        </authorList>
    </citation>
    <scope>NUCLEOTIDE SEQUENCE [LARGE SCALE GENOMIC DNA]</scope>
    <source>
        <strain evidence="8 9">KSS12</strain>
    </source>
</reference>
<dbReference type="Pfam" id="PF02653">
    <property type="entry name" value="BPD_transp_2"/>
    <property type="match status" value="1"/>
</dbReference>
<protein>
    <submittedName>
        <fullName evidence="8">ABC transporter permease</fullName>
    </submittedName>
</protein>
<keyword evidence="9" id="KW-1185">Reference proteome</keyword>
<dbReference type="CDD" id="cd06579">
    <property type="entry name" value="TM_PBP1_transp_AraH_like"/>
    <property type="match status" value="1"/>
</dbReference>
<dbReference type="RefSeq" id="WP_422920381.1">
    <property type="nucleotide sequence ID" value="NZ_JAMZEJ010000007.1"/>
</dbReference>
<organism evidence="8 9">
    <name type="scientific">Rhizosaccharibacter radicis</name>
    <dbReference type="NCBI Taxonomy" id="2782605"/>
    <lineage>
        <taxon>Bacteria</taxon>
        <taxon>Pseudomonadati</taxon>
        <taxon>Pseudomonadota</taxon>
        <taxon>Alphaproteobacteria</taxon>
        <taxon>Acetobacterales</taxon>
        <taxon>Acetobacteraceae</taxon>
        <taxon>Rhizosaccharibacter</taxon>
    </lineage>
</organism>
<dbReference type="InterPro" id="IPR001851">
    <property type="entry name" value="ABC_transp_permease"/>
</dbReference>
<evidence type="ECO:0000313" key="9">
    <source>
        <dbReference type="Proteomes" id="UP001524547"/>
    </source>
</evidence>
<keyword evidence="2" id="KW-1003">Cell membrane</keyword>
<feature type="transmembrane region" description="Helical" evidence="7">
    <location>
        <begin position="154"/>
        <end position="175"/>
    </location>
</feature>
<gene>
    <name evidence="8" type="ORF">NFI88_12395</name>
</gene>
<comment type="subcellular location">
    <subcellularLocation>
        <location evidence="1">Cell membrane</location>
        <topology evidence="1">Multi-pass membrane protein</topology>
    </subcellularLocation>
</comment>
<dbReference type="EMBL" id="JAMZEJ010000007">
    <property type="protein sequence ID" value="MCQ8241637.1"/>
    <property type="molecule type" value="Genomic_DNA"/>
</dbReference>
<feature type="transmembrane region" description="Helical" evidence="7">
    <location>
        <begin position="195"/>
        <end position="215"/>
    </location>
</feature>
<feature type="transmembrane region" description="Helical" evidence="7">
    <location>
        <begin position="126"/>
        <end position="147"/>
    </location>
</feature>
<dbReference type="Proteomes" id="UP001524547">
    <property type="component" value="Unassembled WGS sequence"/>
</dbReference>